<reference evidence="3 4" key="1">
    <citation type="submission" date="2024-01" db="EMBL/GenBank/DDBJ databases">
        <title>The genomes of 5 underutilized Papilionoideae crops provide insights into root nodulation and disease resistance.</title>
        <authorList>
            <person name="Yuan L."/>
        </authorList>
    </citation>
    <scope>NUCLEOTIDE SEQUENCE [LARGE SCALE GENOMIC DNA]</scope>
    <source>
        <strain evidence="3">LY-2023</strain>
        <tissue evidence="3">Leaf</tissue>
    </source>
</reference>
<accession>A0AAN9FMZ7</accession>
<gene>
    <name evidence="3" type="ORF">RJT34_22833</name>
</gene>
<dbReference type="GO" id="GO:0003723">
    <property type="term" value="F:RNA binding"/>
    <property type="evidence" value="ECO:0007669"/>
    <property type="project" value="InterPro"/>
</dbReference>
<evidence type="ECO:0000256" key="1">
    <source>
        <dbReference type="ARBA" id="ARBA00022737"/>
    </source>
</evidence>
<feature type="repeat" description="PPR" evidence="2">
    <location>
        <begin position="104"/>
        <end position="134"/>
    </location>
</feature>
<dbReference type="NCBIfam" id="TIGR00756">
    <property type="entry name" value="PPR"/>
    <property type="match status" value="2"/>
</dbReference>
<dbReference type="InterPro" id="IPR011990">
    <property type="entry name" value="TPR-like_helical_dom_sf"/>
</dbReference>
<dbReference type="Pfam" id="PF01535">
    <property type="entry name" value="PPR"/>
    <property type="match status" value="2"/>
</dbReference>
<comment type="caution">
    <text evidence="3">The sequence shown here is derived from an EMBL/GenBank/DDBJ whole genome shotgun (WGS) entry which is preliminary data.</text>
</comment>
<evidence type="ECO:0008006" key="5">
    <source>
        <dbReference type="Google" id="ProtNLM"/>
    </source>
</evidence>
<evidence type="ECO:0000313" key="3">
    <source>
        <dbReference type="EMBL" id="KAK7277816.1"/>
    </source>
</evidence>
<keyword evidence="4" id="KW-1185">Reference proteome</keyword>
<dbReference type="GO" id="GO:0009451">
    <property type="term" value="P:RNA modification"/>
    <property type="evidence" value="ECO:0007669"/>
    <property type="project" value="InterPro"/>
</dbReference>
<dbReference type="Proteomes" id="UP001359559">
    <property type="component" value="Unassembled WGS sequence"/>
</dbReference>
<dbReference type="PROSITE" id="PS51375">
    <property type="entry name" value="PPR"/>
    <property type="match status" value="2"/>
</dbReference>
<dbReference type="FunFam" id="1.25.40.10:FF:000344">
    <property type="entry name" value="Pentatricopeptide repeat-containing protein"/>
    <property type="match status" value="1"/>
</dbReference>
<name>A0AAN9FMZ7_CLITE</name>
<protein>
    <recommendedName>
        <fullName evidence="5">Pentatricopeptide repeat-containing protein</fullName>
    </recommendedName>
</protein>
<dbReference type="AlphaFoldDB" id="A0AAN9FMZ7"/>
<feature type="repeat" description="PPR" evidence="2">
    <location>
        <begin position="3"/>
        <end position="37"/>
    </location>
</feature>
<evidence type="ECO:0000256" key="2">
    <source>
        <dbReference type="PROSITE-ProRule" id="PRU00708"/>
    </source>
</evidence>
<organism evidence="3 4">
    <name type="scientific">Clitoria ternatea</name>
    <name type="common">Butterfly pea</name>
    <dbReference type="NCBI Taxonomy" id="43366"/>
    <lineage>
        <taxon>Eukaryota</taxon>
        <taxon>Viridiplantae</taxon>
        <taxon>Streptophyta</taxon>
        <taxon>Embryophyta</taxon>
        <taxon>Tracheophyta</taxon>
        <taxon>Spermatophyta</taxon>
        <taxon>Magnoliopsida</taxon>
        <taxon>eudicotyledons</taxon>
        <taxon>Gunneridae</taxon>
        <taxon>Pentapetalae</taxon>
        <taxon>rosids</taxon>
        <taxon>fabids</taxon>
        <taxon>Fabales</taxon>
        <taxon>Fabaceae</taxon>
        <taxon>Papilionoideae</taxon>
        <taxon>50 kb inversion clade</taxon>
        <taxon>NPAAA clade</taxon>
        <taxon>indigoferoid/millettioid clade</taxon>
        <taxon>Phaseoleae</taxon>
        <taxon>Clitoria</taxon>
    </lineage>
</organism>
<evidence type="ECO:0000313" key="4">
    <source>
        <dbReference type="Proteomes" id="UP001359559"/>
    </source>
</evidence>
<dbReference type="InterPro" id="IPR046960">
    <property type="entry name" value="PPR_At4g14850-like_plant"/>
</dbReference>
<dbReference type="InterPro" id="IPR002885">
    <property type="entry name" value="PPR_rpt"/>
</dbReference>
<proteinExistence type="predicted"/>
<dbReference type="PANTHER" id="PTHR47926:SF359">
    <property type="entry name" value="PENTACOTRIPEPTIDE-REPEAT REGION OF PRORP DOMAIN-CONTAINING PROTEIN"/>
    <property type="match status" value="1"/>
</dbReference>
<dbReference type="EMBL" id="JAYKXN010000006">
    <property type="protein sequence ID" value="KAK7277816.1"/>
    <property type="molecule type" value="Genomic_DNA"/>
</dbReference>
<keyword evidence="1" id="KW-0677">Repeat</keyword>
<dbReference type="PANTHER" id="PTHR47926">
    <property type="entry name" value="PENTATRICOPEPTIDE REPEAT-CONTAINING PROTEIN"/>
    <property type="match status" value="1"/>
</dbReference>
<dbReference type="Gene3D" id="1.25.40.10">
    <property type="entry name" value="Tetratricopeptide repeat domain"/>
    <property type="match status" value="2"/>
</dbReference>
<sequence length="178" mass="20086">MKNSFLWNSMIRGYACNGFSLKSLVMCREMLNFGQKPDNFTYLFVLKACGDILIRGIGRKVHALVLVGGFESNIHLVNSLLLMYFTFGELAIVRLLFDKMSLRDLTSWNTVIYGYVKNGEPNDAFLVFDHMRRASGIGDRTTLLALLFACSDLMDSKLISVDIICCVPSATKRYHAPH</sequence>